<evidence type="ECO:0000313" key="2">
    <source>
        <dbReference type="EMBL" id="WGK70167.1"/>
    </source>
</evidence>
<name>A0ABY8MJG6_9SPIO</name>
<evidence type="ECO:0000256" key="1">
    <source>
        <dbReference type="SAM" id="Phobius"/>
    </source>
</evidence>
<accession>A0ABY8MJG6</accession>
<reference evidence="2 3" key="1">
    <citation type="submission" date="2023-04" db="EMBL/GenBank/DDBJ databases">
        <title>Spirochaete genome identified in red abalone sample constitutes a novel genus.</title>
        <authorList>
            <person name="Sharma S.P."/>
            <person name="Purcell C.M."/>
            <person name="Hyde J.R."/>
            <person name="Severin A.J."/>
        </authorList>
    </citation>
    <scope>NUCLEOTIDE SEQUENCE [LARGE SCALE GENOMIC DNA]</scope>
    <source>
        <strain evidence="2 3">SP-2023</strain>
    </source>
</reference>
<dbReference type="EMBL" id="CP123443">
    <property type="protein sequence ID" value="WGK70167.1"/>
    <property type="molecule type" value="Genomic_DNA"/>
</dbReference>
<proteinExistence type="predicted"/>
<organism evidence="2 3">
    <name type="scientific">Candidatus Haliotispira prima</name>
    <dbReference type="NCBI Taxonomy" id="3034016"/>
    <lineage>
        <taxon>Bacteria</taxon>
        <taxon>Pseudomonadati</taxon>
        <taxon>Spirochaetota</taxon>
        <taxon>Spirochaetia</taxon>
        <taxon>Spirochaetales</taxon>
        <taxon>Spirochaetaceae</taxon>
        <taxon>Candidatus Haliotispira</taxon>
    </lineage>
</organism>
<keyword evidence="1" id="KW-0472">Membrane</keyword>
<keyword evidence="1" id="KW-0812">Transmembrane</keyword>
<keyword evidence="1" id="KW-1133">Transmembrane helix</keyword>
<sequence length="96" mass="10806">MLNLLALLNVPGSSDLSGSVEKVFWQFKSGSNDILFKPLRLLFRPNTSALVFLFLGSCLCIGLGQSGKYREEMPADEMAEWQNNFFFVLDVGKRIQ</sequence>
<evidence type="ECO:0000313" key="3">
    <source>
        <dbReference type="Proteomes" id="UP001228690"/>
    </source>
</evidence>
<dbReference type="RefSeq" id="WP_326928374.1">
    <property type="nucleotide sequence ID" value="NZ_CP123443.1"/>
</dbReference>
<keyword evidence="3" id="KW-1185">Reference proteome</keyword>
<feature type="transmembrane region" description="Helical" evidence="1">
    <location>
        <begin position="47"/>
        <end position="64"/>
    </location>
</feature>
<protein>
    <submittedName>
        <fullName evidence="2">Uncharacterized protein</fullName>
    </submittedName>
</protein>
<gene>
    <name evidence="2" type="ORF">P0082_04720</name>
</gene>
<dbReference type="Proteomes" id="UP001228690">
    <property type="component" value="Chromosome"/>
</dbReference>